<feature type="region of interest" description="Disordered" evidence="1">
    <location>
        <begin position="42"/>
        <end position="65"/>
    </location>
</feature>
<sequence length="65" mass="7477">MLVQYFPKYIYKFSYILLLSQQVLIRFIQPWFSLQYAKQSNDKMGGGGGGGRGHETKRKGVCTQN</sequence>
<reference evidence="2" key="1">
    <citation type="submission" date="2014-11" db="EMBL/GenBank/DDBJ databases">
        <authorList>
            <person name="Amaro Gonzalez C."/>
        </authorList>
    </citation>
    <scope>NUCLEOTIDE SEQUENCE</scope>
</reference>
<dbReference type="AlphaFoldDB" id="A0A0E9WXG0"/>
<dbReference type="EMBL" id="GBXM01014327">
    <property type="protein sequence ID" value="JAH94250.1"/>
    <property type="molecule type" value="Transcribed_RNA"/>
</dbReference>
<feature type="compositionally biased region" description="Basic residues" evidence="1">
    <location>
        <begin position="55"/>
        <end position="65"/>
    </location>
</feature>
<evidence type="ECO:0000256" key="1">
    <source>
        <dbReference type="SAM" id="MobiDB-lite"/>
    </source>
</evidence>
<proteinExistence type="predicted"/>
<name>A0A0E9WXG0_ANGAN</name>
<organism evidence="2">
    <name type="scientific">Anguilla anguilla</name>
    <name type="common">European freshwater eel</name>
    <name type="synonym">Muraena anguilla</name>
    <dbReference type="NCBI Taxonomy" id="7936"/>
    <lineage>
        <taxon>Eukaryota</taxon>
        <taxon>Metazoa</taxon>
        <taxon>Chordata</taxon>
        <taxon>Craniata</taxon>
        <taxon>Vertebrata</taxon>
        <taxon>Euteleostomi</taxon>
        <taxon>Actinopterygii</taxon>
        <taxon>Neopterygii</taxon>
        <taxon>Teleostei</taxon>
        <taxon>Anguilliformes</taxon>
        <taxon>Anguillidae</taxon>
        <taxon>Anguilla</taxon>
    </lineage>
</organism>
<evidence type="ECO:0000313" key="2">
    <source>
        <dbReference type="EMBL" id="JAH94250.1"/>
    </source>
</evidence>
<accession>A0A0E9WXG0</accession>
<reference evidence="2" key="2">
    <citation type="journal article" date="2015" name="Fish Shellfish Immunol.">
        <title>Early steps in the European eel (Anguilla anguilla)-Vibrio vulnificus interaction in the gills: Role of the RtxA13 toxin.</title>
        <authorList>
            <person name="Callol A."/>
            <person name="Pajuelo D."/>
            <person name="Ebbesson L."/>
            <person name="Teles M."/>
            <person name="MacKenzie S."/>
            <person name="Amaro C."/>
        </authorList>
    </citation>
    <scope>NUCLEOTIDE SEQUENCE</scope>
</reference>
<protein>
    <submittedName>
        <fullName evidence="2">Uncharacterized protein</fullName>
    </submittedName>
</protein>